<dbReference type="GO" id="GO:0005737">
    <property type="term" value="C:cytoplasm"/>
    <property type="evidence" value="ECO:0007669"/>
    <property type="project" value="TreeGrafter"/>
</dbReference>
<dbReference type="EC" id="2.5.1.-" evidence="3"/>
<dbReference type="InterPro" id="IPR006234">
    <property type="entry name" value="O-succ-hSer_sulfhydrylase"/>
</dbReference>
<evidence type="ECO:0000256" key="1">
    <source>
        <dbReference type="ARBA" id="ARBA00001933"/>
    </source>
</evidence>
<keyword evidence="7" id="KW-1185">Reference proteome</keyword>
<evidence type="ECO:0000313" key="7">
    <source>
        <dbReference type="Proteomes" id="UP000184532"/>
    </source>
</evidence>
<dbReference type="GO" id="GO:0071266">
    <property type="term" value="P:'de novo' L-methionine biosynthetic process"/>
    <property type="evidence" value="ECO:0007669"/>
    <property type="project" value="UniProtKB-UniRule"/>
</dbReference>
<dbReference type="InterPro" id="IPR015422">
    <property type="entry name" value="PyrdxlP-dep_Trfase_small"/>
</dbReference>
<gene>
    <name evidence="3" type="primary">metZ</name>
    <name evidence="6" type="ORF">SAMN04488116_2625</name>
</gene>
<dbReference type="EMBL" id="FQWL01000004">
    <property type="protein sequence ID" value="SHG83791.1"/>
    <property type="molecule type" value="Genomic_DNA"/>
</dbReference>
<dbReference type="PIRSF" id="PIRSF001434">
    <property type="entry name" value="CGS"/>
    <property type="match status" value="1"/>
</dbReference>
<comment type="catalytic activity">
    <reaction evidence="3">
        <text>O-succinyl-L-homoserine + hydrogen sulfide = L-homocysteine + succinate</text>
        <dbReference type="Rhea" id="RHEA:27826"/>
        <dbReference type="ChEBI" id="CHEBI:29919"/>
        <dbReference type="ChEBI" id="CHEBI:30031"/>
        <dbReference type="ChEBI" id="CHEBI:57661"/>
        <dbReference type="ChEBI" id="CHEBI:58199"/>
    </reaction>
</comment>
<dbReference type="InterPro" id="IPR000277">
    <property type="entry name" value="Cys/Met-Metab_PyrdxlP-dep_enz"/>
</dbReference>
<dbReference type="Proteomes" id="UP000184532">
    <property type="component" value="Unassembled WGS sequence"/>
</dbReference>
<keyword evidence="3" id="KW-0028">Amino-acid biosynthesis</keyword>
<dbReference type="STRING" id="570519.SAMN04488116_2625"/>
<reference evidence="7" key="1">
    <citation type="submission" date="2016-11" db="EMBL/GenBank/DDBJ databases">
        <authorList>
            <person name="Varghese N."/>
            <person name="Submissions S."/>
        </authorList>
    </citation>
    <scope>NUCLEOTIDE SEQUENCE [LARGE SCALE GENOMIC DNA]</scope>
    <source>
        <strain evidence="7">DSM 22638</strain>
    </source>
</reference>
<evidence type="ECO:0000256" key="2">
    <source>
        <dbReference type="ARBA" id="ARBA00022898"/>
    </source>
</evidence>
<dbReference type="GO" id="GO:0016846">
    <property type="term" value="F:carbon-sulfur lyase activity"/>
    <property type="evidence" value="ECO:0007669"/>
    <property type="project" value="TreeGrafter"/>
</dbReference>
<dbReference type="CDD" id="cd00614">
    <property type="entry name" value="CGS_like"/>
    <property type="match status" value="1"/>
</dbReference>
<evidence type="ECO:0000256" key="5">
    <source>
        <dbReference type="RuleBase" id="RU362118"/>
    </source>
</evidence>
<keyword evidence="3" id="KW-0808">Transferase</keyword>
<keyword evidence="2 3" id="KW-0663">Pyridoxal phosphate</keyword>
<comment type="function">
    <text evidence="3">Catalyzes the formation of L-homocysteine from O-succinyl-L-homoserine (OSHS) and hydrogen sulfide.</text>
</comment>
<organism evidence="6 7">
    <name type="scientific">Flagellimonas flava</name>
    <dbReference type="NCBI Taxonomy" id="570519"/>
    <lineage>
        <taxon>Bacteria</taxon>
        <taxon>Pseudomonadati</taxon>
        <taxon>Bacteroidota</taxon>
        <taxon>Flavobacteriia</taxon>
        <taxon>Flavobacteriales</taxon>
        <taxon>Flavobacteriaceae</taxon>
        <taxon>Flagellimonas</taxon>
    </lineage>
</organism>
<comment type="pathway">
    <text evidence="3">Amino-acid biosynthesis; L-methionine biosynthesis via de novo pathway; L-homocysteine from O-succinyl-L-homoserine: step 1/1.</text>
</comment>
<comment type="subunit">
    <text evidence="3">Homotetramer.</text>
</comment>
<dbReference type="PANTHER" id="PTHR11808">
    <property type="entry name" value="TRANS-SULFURATION ENZYME FAMILY MEMBER"/>
    <property type="match status" value="1"/>
</dbReference>
<dbReference type="SUPFAM" id="SSF53383">
    <property type="entry name" value="PLP-dependent transferases"/>
    <property type="match status" value="1"/>
</dbReference>
<name>A0A1M5N2M4_9FLAO</name>
<evidence type="ECO:0000256" key="4">
    <source>
        <dbReference type="PIRSR" id="PIRSR001434-2"/>
    </source>
</evidence>
<dbReference type="FunFam" id="3.40.640.10:FF:000046">
    <property type="entry name" value="Cystathionine gamma-lyase"/>
    <property type="match status" value="1"/>
</dbReference>
<dbReference type="AlphaFoldDB" id="A0A1M5N2M4"/>
<proteinExistence type="inferred from homology"/>
<dbReference type="Gene3D" id="3.90.1150.10">
    <property type="entry name" value="Aspartate Aminotransferase, domain 1"/>
    <property type="match status" value="1"/>
</dbReference>
<dbReference type="RefSeq" id="WP_073180347.1">
    <property type="nucleotide sequence ID" value="NZ_FQWL01000004.1"/>
</dbReference>
<feature type="modified residue" description="N6-(pyridoxal phosphate)lysine" evidence="3 4">
    <location>
        <position position="207"/>
    </location>
</feature>
<evidence type="ECO:0000313" key="6">
    <source>
        <dbReference type="EMBL" id="SHG83791.1"/>
    </source>
</evidence>
<dbReference type="HAMAP" id="MF_02056">
    <property type="entry name" value="MetZ"/>
    <property type="match status" value="1"/>
</dbReference>
<comment type="similarity">
    <text evidence="3">Belongs to the trans-sulfuration enzymes family. MetZ subfamily.</text>
</comment>
<dbReference type="UniPathway" id="UPA00051">
    <property type="reaction ID" value="UER00449"/>
</dbReference>
<comment type="cofactor">
    <cofactor evidence="1 3 5">
        <name>pyridoxal 5'-phosphate</name>
        <dbReference type="ChEBI" id="CHEBI:597326"/>
    </cofactor>
</comment>
<evidence type="ECO:0000256" key="3">
    <source>
        <dbReference type="HAMAP-Rule" id="MF_02056"/>
    </source>
</evidence>
<dbReference type="OrthoDB" id="9803729at2"/>
<dbReference type="GO" id="GO:0030170">
    <property type="term" value="F:pyridoxal phosphate binding"/>
    <property type="evidence" value="ECO:0007669"/>
    <property type="project" value="UniProtKB-UniRule"/>
</dbReference>
<dbReference type="GO" id="GO:0019346">
    <property type="term" value="P:transsulfuration"/>
    <property type="evidence" value="ECO:0007669"/>
    <property type="project" value="InterPro"/>
</dbReference>
<dbReference type="PANTHER" id="PTHR11808:SF80">
    <property type="entry name" value="CYSTATHIONINE GAMMA-LYASE"/>
    <property type="match status" value="1"/>
</dbReference>
<accession>A0A1M5N2M4</accession>
<dbReference type="FunFam" id="3.90.1150.10:FF:000033">
    <property type="entry name" value="Cystathionine gamma-synthase"/>
    <property type="match status" value="1"/>
</dbReference>
<keyword evidence="3" id="KW-0486">Methionine biosynthesis</keyword>
<dbReference type="GO" id="GO:0016765">
    <property type="term" value="F:transferase activity, transferring alkyl or aryl (other than methyl) groups"/>
    <property type="evidence" value="ECO:0007669"/>
    <property type="project" value="UniProtKB-UniRule"/>
</dbReference>
<dbReference type="Pfam" id="PF01053">
    <property type="entry name" value="Cys_Met_Meta_PP"/>
    <property type="match status" value="1"/>
</dbReference>
<dbReference type="InterPro" id="IPR015424">
    <property type="entry name" value="PyrdxlP-dep_Trfase"/>
</dbReference>
<dbReference type="Gene3D" id="3.40.640.10">
    <property type="entry name" value="Type I PLP-dependent aspartate aminotransferase-like (Major domain)"/>
    <property type="match status" value="1"/>
</dbReference>
<sequence>MAEKKRFETEAIRTQIERTQFLEHSSPMYLTSSFVFEDAEDMRASFAEEKERNIYSRYSNPNSTEFIDKVCKMEGAEAGFAFASGMAAVYSTFAALLESGDHIVSSKSIFGSTHTLFTQFFPKWKIETSYFDVNEVETVEQLITPKTKILYVESPTNPGVDVLDLEVLGDIAKKHGLIFIIDNCFASPYLQQPIKFGADLVIHSGTKLMDGQGRVLAGITVGNHDLMDQIYRFARITGPALSPFNAWVLSKSLETLALRVDRHCSNALKLATYLEDHPKVEWVKYPFLKSHPKYEVAKKQMKAGGCVVAFEVKGGLEAGRKFFDKVQLLSLSANLGDSRSIITHPASTTHSKLTGEERQAVGISDGMVRVSVGLEHVDDIIADIAQALG</sequence>
<dbReference type="GO" id="GO:0071268">
    <property type="term" value="P:homocysteine biosynthetic process"/>
    <property type="evidence" value="ECO:0007669"/>
    <property type="project" value="InterPro"/>
</dbReference>
<dbReference type="InterPro" id="IPR015421">
    <property type="entry name" value="PyrdxlP-dep_Trfase_major"/>
</dbReference>
<protein>
    <recommendedName>
        <fullName evidence="3">O-succinylhomoserine sulfhydrylase</fullName>
        <shortName evidence="3">OSH sulfhydrylase</shortName>
        <shortName evidence="3">OSHS sulfhydrylase</shortName>
        <ecNumber evidence="3">2.5.1.-</ecNumber>
    </recommendedName>
</protein>